<evidence type="ECO:0000313" key="2">
    <source>
        <dbReference type="Proteomes" id="UP001140091"/>
    </source>
</evidence>
<dbReference type="EMBL" id="JANBPK010001061">
    <property type="protein sequence ID" value="KAJ2926430.1"/>
    <property type="molecule type" value="Genomic_DNA"/>
</dbReference>
<reference evidence="1" key="1">
    <citation type="submission" date="2022-06" db="EMBL/GenBank/DDBJ databases">
        <title>Genome Sequence of Candolleomyces eurysporus.</title>
        <authorList>
            <person name="Buettner E."/>
        </authorList>
    </citation>
    <scope>NUCLEOTIDE SEQUENCE</scope>
    <source>
        <strain evidence="1">VTCC 930004</strain>
    </source>
</reference>
<comment type="caution">
    <text evidence="1">The sequence shown here is derived from an EMBL/GenBank/DDBJ whole genome shotgun (WGS) entry which is preliminary data.</text>
</comment>
<evidence type="ECO:0000313" key="1">
    <source>
        <dbReference type="EMBL" id="KAJ2926430.1"/>
    </source>
</evidence>
<dbReference type="Proteomes" id="UP001140091">
    <property type="component" value="Unassembled WGS sequence"/>
</dbReference>
<keyword evidence="2" id="KW-1185">Reference proteome</keyword>
<proteinExistence type="predicted"/>
<sequence>MVPTLRELDMGNIVLSFNQFKDMIRLFASSATLSALHLSTIELGPEIFVFTSHTLPHLHLFTVRYQYLKITLSPESQDHSASGRTRPPTGQFIQAMKAHSFADWGLEHLRIKPLVFWPWTSCRHAIAEAFPNVKTFNGASRKEYLSENYLDHI</sequence>
<dbReference type="AlphaFoldDB" id="A0A9W8J1B5"/>
<dbReference type="OrthoDB" id="3039255at2759"/>
<feature type="non-terminal residue" evidence="1">
    <location>
        <position position="1"/>
    </location>
</feature>
<gene>
    <name evidence="1" type="ORF">H1R20_g10663</name>
</gene>
<organism evidence="1 2">
    <name type="scientific">Candolleomyces eurysporus</name>
    <dbReference type="NCBI Taxonomy" id="2828524"/>
    <lineage>
        <taxon>Eukaryota</taxon>
        <taxon>Fungi</taxon>
        <taxon>Dikarya</taxon>
        <taxon>Basidiomycota</taxon>
        <taxon>Agaricomycotina</taxon>
        <taxon>Agaricomycetes</taxon>
        <taxon>Agaricomycetidae</taxon>
        <taxon>Agaricales</taxon>
        <taxon>Agaricineae</taxon>
        <taxon>Psathyrellaceae</taxon>
        <taxon>Candolleomyces</taxon>
    </lineage>
</organism>
<accession>A0A9W8J1B5</accession>
<protein>
    <submittedName>
        <fullName evidence="1">Uncharacterized protein</fullName>
    </submittedName>
</protein>
<name>A0A9W8J1B5_9AGAR</name>